<keyword evidence="2" id="KW-1185">Reference proteome</keyword>
<dbReference type="Proteomes" id="UP000094256">
    <property type="component" value="Chromosome"/>
</dbReference>
<evidence type="ECO:0000313" key="2">
    <source>
        <dbReference type="Proteomes" id="UP000094256"/>
    </source>
</evidence>
<sequence>MTITPAVLSQLPLSAIETVVFYKRDEITTDLICCDVEVARRVWTFHEEATGWAGLIAHLSALPGFRDDWYEAVVKPPFATSETVAFKRQ</sequence>
<evidence type="ECO:0000313" key="1">
    <source>
        <dbReference type="EMBL" id="AOH86778.1"/>
    </source>
</evidence>
<dbReference type="AlphaFoldDB" id="A0A1B3ZH62"/>
<name>A0A1B3ZH62_9SPHN</name>
<accession>A0A1B3ZH62</accession>
<dbReference type="EMBL" id="CP014168">
    <property type="protein sequence ID" value="AOH86778.1"/>
    <property type="molecule type" value="Genomic_DNA"/>
</dbReference>
<proteinExistence type="predicted"/>
<reference evidence="1 2" key="1">
    <citation type="submission" date="2016-01" db="EMBL/GenBank/DDBJ databases">
        <title>Complete genome and mega plasmid sequence of Sphingomonas panacis DCY99 elicits systemic resistance in rice to Xanthomonas oryzae.</title>
        <authorList>
            <person name="Kim Y.J."/>
            <person name="Yang D.C."/>
            <person name="Sing P."/>
        </authorList>
    </citation>
    <scope>NUCLEOTIDE SEQUENCE [LARGE SCALE GENOMIC DNA]</scope>
    <source>
        <strain evidence="1 2">DCY99</strain>
    </source>
</reference>
<dbReference type="KEGG" id="span:AWL63_13640"/>
<protein>
    <submittedName>
        <fullName evidence="1">Uncharacterized protein</fullName>
    </submittedName>
</protein>
<dbReference type="OrthoDB" id="7508649at2"/>
<organism evidence="1 2">
    <name type="scientific">Sphingomonas panacis</name>
    <dbReference type="NCBI Taxonomy" id="1560345"/>
    <lineage>
        <taxon>Bacteria</taxon>
        <taxon>Pseudomonadati</taxon>
        <taxon>Pseudomonadota</taxon>
        <taxon>Alphaproteobacteria</taxon>
        <taxon>Sphingomonadales</taxon>
        <taxon>Sphingomonadaceae</taxon>
        <taxon>Sphingomonas</taxon>
    </lineage>
</organism>
<dbReference type="STRING" id="1560345.AWL63_13640"/>
<gene>
    <name evidence="1" type="ORF">AWL63_13640</name>
</gene>